<dbReference type="NCBIfam" id="TIGR02432">
    <property type="entry name" value="lysidine_TilS_N"/>
    <property type="match status" value="1"/>
</dbReference>
<evidence type="ECO:0000256" key="2">
    <source>
        <dbReference type="ARBA" id="ARBA00022694"/>
    </source>
</evidence>
<dbReference type="EMBL" id="JAFBXF010000016">
    <property type="protein sequence ID" value="MBM2419236.1"/>
    <property type="molecule type" value="Genomic_DNA"/>
</dbReference>
<comment type="subcellular location">
    <subcellularLocation>
        <location evidence="6">Cytoplasm</location>
    </subcellularLocation>
</comment>
<dbReference type="Proteomes" id="UP000755667">
    <property type="component" value="Unassembled WGS sequence"/>
</dbReference>
<dbReference type="GO" id="GO:0006400">
    <property type="term" value="P:tRNA modification"/>
    <property type="evidence" value="ECO:0007669"/>
    <property type="project" value="UniProtKB-UniRule"/>
</dbReference>
<dbReference type="InterPro" id="IPR012795">
    <property type="entry name" value="tRNA_Ile_lys_synt_N"/>
</dbReference>
<dbReference type="OrthoDB" id="9807403at2"/>
<dbReference type="RefSeq" id="WP_085628914.1">
    <property type="nucleotide sequence ID" value="NZ_JAFBWU010000016.1"/>
</dbReference>
<dbReference type="CDD" id="cd01992">
    <property type="entry name" value="TilS_N"/>
    <property type="match status" value="1"/>
</dbReference>
<evidence type="ECO:0000313" key="10">
    <source>
        <dbReference type="Proteomes" id="UP000755667"/>
    </source>
</evidence>
<dbReference type="PANTHER" id="PTHR43033:SF1">
    <property type="entry name" value="TRNA(ILE)-LYSIDINE SYNTHASE-RELATED"/>
    <property type="match status" value="1"/>
</dbReference>
<dbReference type="Pfam" id="PF01171">
    <property type="entry name" value="ATP_bind_3"/>
    <property type="match status" value="1"/>
</dbReference>
<evidence type="ECO:0000259" key="7">
    <source>
        <dbReference type="Pfam" id="PF01171"/>
    </source>
</evidence>
<evidence type="ECO:0000256" key="4">
    <source>
        <dbReference type="ARBA" id="ARBA00022840"/>
    </source>
</evidence>
<comment type="similarity">
    <text evidence="6">Belongs to the tRNA(Ile)-lysidine synthase family.</text>
</comment>
<dbReference type="HAMAP" id="MF_01161">
    <property type="entry name" value="tRNA_Ile_lys_synt"/>
    <property type="match status" value="1"/>
</dbReference>
<proteinExistence type="inferred from homology"/>
<dbReference type="PANTHER" id="PTHR43033">
    <property type="entry name" value="TRNA(ILE)-LYSIDINE SYNTHASE-RELATED"/>
    <property type="match status" value="1"/>
</dbReference>
<name>A0A9Q2NVE0_9RHOB</name>
<dbReference type="GO" id="GO:0005737">
    <property type="term" value="C:cytoplasm"/>
    <property type="evidence" value="ECO:0007669"/>
    <property type="project" value="UniProtKB-SubCell"/>
</dbReference>
<evidence type="ECO:0000256" key="5">
    <source>
        <dbReference type="ARBA" id="ARBA00048539"/>
    </source>
</evidence>
<comment type="domain">
    <text evidence="6">The N-terminal region contains the highly conserved SGGXDS motif, predicted to be a P-loop motif involved in ATP binding.</text>
</comment>
<dbReference type="SUPFAM" id="SSF52402">
    <property type="entry name" value="Adenine nucleotide alpha hydrolases-like"/>
    <property type="match status" value="1"/>
</dbReference>
<dbReference type="InterPro" id="IPR012094">
    <property type="entry name" value="tRNA_Ile_lys_synt"/>
</dbReference>
<organism evidence="8 10">
    <name type="scientific">Marivita cryptomonadis</name>
    <dbReference type="NCBI Taxonomy" id="505252"/>
    <lineage>
        <taxon>Bacteria</taxon>
        <taxon>Pseudomonadati</taxon>
        <taxon>Pseudomonadota</taxon>
        <taxon>Alphaproteobacteria</taxon>
        <taxon>Rhodobacterales</taxon>
        <taxon>Roseobacteraceae</taxon>
        <taxon>Marivita</taxon>
    </lineage>
</organism>
<dbReference type="GeneID" id="62640667"/>
<comment type="function">
    <text evidence="6">Ligates lysine onto the cytidine present at position 34 of the AUA codon-specific tRNA(Ile) that contains the anticodon CAU, in an ATP-dependent manner. Cytidine is converted to lysidine, thus changing the amino acid specificity of the tRNA from methionine to isoleucine.</text>
</comment>
<dbReference type="EC" id="6.3.4.19" evidence="6"/>
<keyword evidence="6" id="KW-0963">Cytoplasm</keyword>
<dbReference type="GO" id="GO:0005524">
    <property type="term" value="F:ATP binding"/>
    <property type="evidence" value="ECO:0007669"/>
    <property type="project" value="UniProtKB-UniRule"/>
</dbReference>
<sequence length="449" mass="48732">MTDAPLSQRFADAMGQLLGPDFPTDLGLAISGGGDSMAMLYLTHNWTREYGVRLWGVTVDHGLRAESAAEAAMVAEECAALGWPHATLRWHWDGSGNVQDAARRARLALIDRWRGNVRHVLFAHTHDDQAETVLMRLARGSGVDGLAGMRAAREIAPHARSVPDLTSQDMTGDAPPRNEVQPGYQVLRPCLDLGRAELRHYLTVLKGRWVDDPSNENTDFERVRIRKFLARLQQEGFATGVLSDTARRMARARDGLAARLVEAVRLLCSDAPLGQVIVDRDGFAALDDETRLRLLTAALRYVSGSEYRPRAASSEALLQQILSGGGGTLHGAEVLVEKANLRILREAAAVSGDVAPLGGLWDNQWHLEGSIEPLPETAVVRALGEDGWCQIEDRSGLTVPFRGALSAPSVWLGSTLLACPVLGIGPDTCVSRHVLGRPDTGFEAFCLSH</sequence>
<accession>A0A9Q2NVE0</accession>
<dbReference type="Proteomes" id="UP000809440">
    <property type="component" value="Unassembled WGS sequence"/>
</dbReference>
<dbReference type="EMBL" id="JAFBXE010000016">
    <property type="protein sequence ID" value="MBM2414524.1"/>
    <property type="molecule type" value="Genomic_DNA"/>
</dbReference>
<reference evidence="8 11" key="1">
    <citation type="submission" date="2021-01" db="EMBL/GenBank/DDBJ databases">
        <title>Diatom-associated Roseobacters Show Island Model of Population Structure.</title>
        <authorList>
            <person name="Qu L."/>
            <person name="Feng X."/>
            <person name="Chen Y."/>
            <person name="Li L."/>
            <person name="Wang X."/>
            <person name="Hu Z."/>
            <person name="Wang H."/>
            <person name="Luo H."/>
        </authorList>
    </citation>
    <scope>NUCLEOTIDE SEQUENCE</scope>
    <source>
        <strain evidence="9 11">CC28-63</strain>
        <strain evidence="8">CC28-69</strain>
    </source>
</reference>
<dbReference type="Gene3D" id="3.40.50.620">
    <property type="entry name" value="HUPs"/>
    <property type="match status" value="1"/>
</dbReference>
<keyword evidence="2 6" id="KW-0819">tRNA processing</keyword>
<keyword evidence="1 6" id="KW-0436">Ligase</keyword>
<keyword evidence="11" id="KW-1185">Reference proteome</keyword>
<dbReference type="GO" id="GO:0032267">
    <property type="term" value="F:tRNA(Ile)-lysidine synthase activity"/>
    <property type="evidence" value="ECO:0007669"/>
    <property type="project" value="UniProtKB-EC"/>
</dbReference>
<dbReference type="InterPro" id="IPR011063">
    <property type="entry name" value="TilS/TtcA_N"/>
</dbReference>
<evidence type="ECO:0000256" key="3">
    <source>
        <dbReference type="ARBA" id="ARBA00022741"/>
    </source>
</evidence>
<gene>
    <name evidence="6 8" type="primary">tilS</name>
    <name evidence="8" type="ORF">JQX41_19560</name>
    <name evidence="9" type="ORF">JQX48_19790</name>
</gene>
<feature type="binding site" evidence="6">
    <location>
        <begin position="31"/>
        <end position="36"/>
    </location>
    <ligand>
        <name>ATP</name>
        <dbReference type="ChEBI" id="CHEBI:30616"/>
    </ligand>
</feature>
<evidence type="ECO:0000313" key="11">
    <source>
        <dbReference type="Proteomes" id="UP000809440"/>
    </source>
</evidence>
<dbReference type="AlphaFoldDB" id="A0A9Q2NVE0"/>
<comment type="catalytic activity">
    <reaction evidence="5 6">
        <text>cytidine(34) in tRNA(Ile2) + L-lysine + ATP = lysidine(34) in tRNA(Ile2) + AMP + diphosphate + H(+)</text>
        <dbReference type="Rhea" id="RHEA:43744"/>
        <dbReference type="Rhea" id="RHEA-COMP:10625"/>
        <dbReference type="Rhea" id="RHEA-COMP:10670"/>
        <dbReference type="ChEBI" id="CHEBI:15378"/>
        <dbReference type="ChEBI" id="CHEBI:30616"/>
        <dbReference type="ChEBI" id="CHEBI:32551"/>
        <dbReference type="ChEBI" id="CHEBI:33019"/>
        <dbReference type="ChEBI" id="CHEBI:82748"/>
        <dbReference type="ChEBI" id="CHEBI:83665"/>
        <dbReference type="ChEBI" id="CHEBI:456215"/>
        <dbReference type="EC" id="6.3.4.19"/>
    </reaction>
</comment>
<protein>
    <recommendedName>
        <fullName evidence="6">tRNA(Ile)-lysidine synthase</fullName>
        <ecNumber evidence="6">6.3.4.19</ecNumber>
    </recommendedName>
    <alternativeName>
        <fullName evidence="6">tRNA(Ile)-2-lysyl-cytidine synthase</fullName>
    </alternativeName>
    <alternativeName>
        <fullName evidence="6">tRNA(Ile)-lysidine synthetase</fullName>
    </alternativeName>
</protein>
<evidence type="ECO:0000256" key="6">
    <source>
        <dbReference type="HAMAP-Rule" id="MF_01161"/>
    </source>
</evidence>
<dbReference type="InterPro" id="IPR014729">
    <property type="entry name" value="Rossmann-like_a/b/a_fold"/>
</dbReference>
<keyword evidence="3 6" id="KW-0547">Nucleotide-binding</keyword>
<feature type="domain" description="tRNA(Ile)-lysidine/2-thiocytidine synthase N-terminal" evidence="7">
    <location>
        <begin position="28"/>
        <end position="227"/>
    </location>
</feature>
<comment type="caution">
    <text evidence="8">The sequence shown here is derived from an EMBL/GenBank/DDBJ whole genome shotgun (WGS) entry which is preliminary data.</text>
</comment>
<evidence type="ECO:0000313" key="9">
    <source>
        <dbReference type="EMBL" id="MBM2419236.1"/>
    </source>
</evidence>
<evidence type="ECO:0000256" key="1">
    <source>
        <dbReference type="ARBA" id="ARBA00022598"/>
    </source>
</evidence>
<keyword evidence="4 6" id="KW-0067">ATP-binding</keyword>
<evidence type="ECO:0000313" key="8">
    <source>
        <dbReference type="EMBL" id="MBM2414524.1"/>
    </source>
</evidence>